<evidence type="ECO:0000256" key="6">
    <source>
        <dbReference type="RuleBase" id="RU003783"/>
    </source>
</evidence>
<dbReference type="InterPro" id="IPR039657">
    <property type="entry name" value="Dimethylallyltransferase"/>
</dbReference>
<dbReference type="GO" id="GO:0005739">
    <property type="term" value="C:mitochondrion"/>
    <property type="evidence" value="ECO:0007669"/>
    <property type="project" value="TreeGrafter"/>
</dbReference>
<comment type="similarity">
    <text evidence="1 5 7">Belongs to the IPP transferase family.</text>
</comment>
<dbReference type="HAMAP" id="MF_00185">
    <property type="entry name" value="IPP_trans"/>
    <property type="match status" value="1"/>
</dbReference>
<dbReference type="InterPro" id="IPR018022">
    <property type="entry name" value="IPT"/>
</dbReference>
<feature type="region of interest" description="Disordered" evidence="8">
    <location>
        <begin position="185"/>
        <end position="209"/>
    </location>
</feature>
<evidence type="ECO:0000256" key="5">
    <source>
        <dbReference type="PIRNR" id="PIRNR039110"/>
    </source>
</evidence>
<evidence type="ECO:0000256" key="1">
    <source>
        <dbReference type="ARBA" id="ARBA00005842"/>
    </source>
</evidence>
<keyword evidence="3 5" id="KW-0547">Nucleotide-binding</keyword>
<proteinExistence type="inferred from homology"/>
<evidence type="ECO:0000313" key="9">
    <source>
        <dbReference type="EMBL" id="SPO06954.1"/>
    </source>
</evidence>
<dbReference type="SUPFAM" id="SSF57667">
    <property type="entry name" value="beta-beta-alpha zinc fingers"/>
    <property type="match status" value="1"/>
</dbReference>
<protein>
    <recommendedName>
        <fullName evidence="5 6">tRNA dimethylallyltransferase</fullName>
        <ecNumber evidence="5 6">2.5.1.75</ecNumber>
    </recommendedName>
</protein>
<dbReference type="GO" id="GO:0006400">
    <property type="term" value="P:tRNA modification"/>
    <property type="evidence" value="ECO:0007669"/>
    <property type="project" value="TreeGrafter"/>
</dbReference>
<dbReference type="Gene3D" id="3.30.160.60">
    <property type="entry name" value="Classic Zinc Finger"/>
    <property type="match status" value="1"/>
</dbReference>
<keyword evidence="2 5" id="KW-0808">Transferase</keyword>
<feature type="region of interest" description="Disordered" evidence="8">
    <location>
        <begin position="436"/>
        <end position="474"/>
    </location>
</feature>
<dbReference type="Proteomes" id="UP001187682">
    <property type="component" value="Unassembled WGS sequence"/>
</dbReference>
<keyword evidence="4 5" id="KW-0067">ATP-binding</keyword>
<dbReference type="Gene3D" id="1.10.20.140">
    <property type="match status" value="1"/>
</dbReference>
<evidence type="ECO:0000313" key="10">
    <source>
        <dbReference type="Proteomes" id="UP001187682"/>
    </source>
</evidence>
<evidence type="ECO:0000256" key="2">
    <source>
        <dbReference type="ARBA" id="ARBA00022679"/>
    </source>
</evidence>
<keyword evidence="10" id="KW-1185">Reference proteome</keyword>
<evidence type="ECO:0000256" key="4">
    <source>
        <dbReference type="ARBA" id="ARBA00022840"/>
    </source>
</evidence>
<dbReference type="NCBIfam" id="TIGR00174">
    <property type="entry name" value="miaA"/>
    <property type="match status" value="1"/>
</dbReference>
<comment type="catalytic activity">
    <reaction evidence="5 6">
        <text>adenosine(37) in tRNA + dimethylallyl diphosphate = N(6)-dimethylallyladenosine(37) in tRNA + diphosphate</text>
        <dbReference type="Rhea" id="RHEA:26482"/>
        <dbReference type="Rhea" id="RHEA-COMP:10162"/>
        <dbReference type="Rhea" id="RHEA-COMP:10375"/>
        <dbReference type="ChEBI" id="CHEBI:33019"/>
        <dbReference type="ChEBI" id="CHEBI:57623"/>
        <dbReference type="ChEBI" id="CHEBI:74411"/>
        <dbReference type="ChEBI" id="CHEBI:74415"/>
        <dbReference type="EC" id="2.5.1.75"/>
    </reaction>
</comment>
<gene>
    <name evidence="9" type="ORF">DNG_09648</name>
</gene>
<comment type="caution">
    <text evidence="9">The sequence shown here is derived from an EMBL/GenBank/DDBJ whole genome shotgun (WGS) entry which is preliminary data.</text>
</comment>
<keyword evidence="5 6" id="KW-0819">tRNA processing</keyword>
<evidence type="ECO:0000256" key="3">
    <source>
        <dbReference type="ARBA" id="ARBA00022741"/>
    </source>
</evidence>
<dbReference type="PIRSF" id="PIRSF039110">
    <property type="entry name" value="IPP_transferase"/>
    <property type="match status" value="1"/>
</dbReference>
<dbReference type="GO" id="GO:0005524">
    <property type="term" value="F:ATP binding"/>
    <property type="evidence" value="ECO:0007669"/>
    <property type="project" value="UniProtKB-UniRule"/>
</dbReference>
<dbReference type="PANTHER" id="PTHR11088:SF89">
    <property type="entry name" value="TRNA DIMETHYLALLYLTRANSFERASE"/>
    <property type="match status" value="1"/>
</dbReference>
<dbReference type="Gene3D" id="3.40.50.300">
    <property type="entry name" value="P-loop containing nucleotide triphosphate hydrolases"/>
    <property type="match status" value="1"/>
</dbReference>
<dbReference type="EMBL" id="ONZQ02000017">
    <property type="protein sequence ID" value="SPO06954.1"/>
    <property type="molecule type" value="Genomic_DNA"/>
</dbReference>
<evidence type="ECO:0000256" key="8">
    <source>
        <dbReference type="SAM" id="MobiDB-lite"/>
    </source>
</evidence>
<evidence type="ECO:0000256" key="7">
    <source>
        <dbReference type="RuleBase" id="RU003785"/>
    </source>
</evidence>
<dbReference type="Pfam" id="PF01715">
    <property type="entry name" value="IPPT"/>
    <property type="match status" value="1"/>
</dbReference>
<dbReference type="InterPro" id="IPR027417">
    <property type="entry name" value="P-loop_NTPase"/>
</dbReference>
<dbReference type="InterPro" id="IPR030666">
    <property type="entry name" value="IPP_transferase_euk"/>
</dbReference>
<dbReference type="PANTHER" id="PTHR11088">
    <property type="entry name" value="TRNA DIMETHYLALLYLTRANSFERASE"/>
    <property type="match status" value="1"/>
</dbReference>
<dbReference type="GO" id="GO:0052381">
    <property type="term" value="F:tRNA dimethylallyltransferase activity"/>
    <property type="evidence" value="ECO:0007669"/>
    <property type="project" value="UniProtKB-UniRule"/>
</dbReference>
<comment type="function">
    <text evidence="5">Catalyzes the transfer of a dimethylallyl group onto the adenine at position 37.</text>
</comment>
<accession>A0AAE8N784</accession>
<keyword evidence="5" id="KW-0963">Cytoplasm</keyword>
<reference evidence="9" key="1">
    <citation type="submission" date="2018-03" db="EMBL/GenBank/DDBJ databases">
        <authorList>
            <person name="Guldener U."/>
        </authorList>
    </citation>
    <scope>NUCLEOTIDE SEQUENCE</scope>
</reference>
<sequence length="474" mass="52884">MTTPKLSPPSRPLVVVLGSTGTGKSDLAVELATRFHGEVINADAMQMYHGLPIITNKMPVSERRDIPHHLLSHIPLHKETWVVEDFKREAGSLIDEIRGRGKLPIVVGGTHYYVNALLFEDRLVGKAEDPSVEFPILEESAEVMLEKLREVDPVMAERWHPNDTRKIRRSLEIYLRTGQRASDIYAQQRQKGSPTGGAPEEPADVTGKGSGPWETLVFWVYSDSEVLKARLDARVDKMLEAGLMDEVQDLYKYLKAQRASGADVDLTRGIWQSIGFKEFQRYLEAADESTPSPQPDTPLADLKAAAVENVKTATRHYAKYQSRWIKRKVLPVLAEEHPDASKHLFLLDGTNVSDWSRTVADPAAEVTATFLKGAELPAPETLSEAAAEVLRVTEAEEEVPCRKVCEICGITVLFESRWKEHLTSYRHRRNLKKQKKLALVPVPGPGDETESPAGETDVTKKSSRSSIPDLSLMD</sequence>
<dbReference type="EC" id="2.5.1.75" evidence="5 6"/>
<dbReference type="InterPro" id="IPR036236">
    <property type="entry name" value="Znf_C2H2_sf"/>
</dbReference>
<name>A0AAE8N784_9PEZI</name>
<dbReference type="AlphaFoldDB" id="A0AAE8N784"/>
<organism evidence="9 10">
    <name type="scientific">Cephalotrichum gorgonifer</name>
    <dbReference type="NCBI Taxonomy" id="2041049"/>
    <lineage>
        <taxon>Eukaryota</taxon>
        <taxon>Fungi</taxon>
        <taxon>Dikarya</taxon>
        <taxon>Ascomycota</taxon>
        <taxon>Pezizomycotina</taxon>
        <taxon>Sordariomycetes</taxon>
        <taxon>Hypocreomycetidae</taxon>
        <taxon>Microascales</taxon>
        <taxon>Microascaceae</taxon>
        <taxon>Cephalotrichum</taxon>
    </lineage>
</organism>
<dbReference type="SUPFAM" id="SSF52540">
    <property type="entry name" value="P-loop containing nucleoside triphosphate hydrolases"/>
    <property type="match status" value="2"/>
</dbReference>